<dbReference type="Proteomes" id="UP000199595">
    <property type="component" value="Unassembled WGS sequence"/>
</dbReference>
<dbReference type="InterPro" id="IPR008969">
    <property type="entry name" value="CarboxyPept-like_regulatory"/>
</dbReference>
<dbReference type="Pfam" id="PF13715">
    <property type="entry name" value="CarbopepD_reg_2"/>
    <property type="match status" value="1"/>
</dbReference>
<dbReference type="AlphaFoldDB" id="A0A1H3GM58"/>
<keyword evidence="2" id="KW-1185">Reference proteome</keyword>
<gene>
    <name evidence="1" type="ORF">SAMN05444411_1156</name>
</gene>
<dbReference type="EMBL" id="FNNJ01000015">
    <property type="protein sequence ID" value="SDY04386.1"/>
    <property type="molecule type" value="Genomic_DNA"/>
</dbReference>
<evidence type="ECO:0000313" key="2">
    <source>
        <dbReference type="Proteomes" id="UP000199595"/>
    </source>
</evidence>
<dbReference type="RefSeq" id="WP_090126357.1">
    <property type="nucleotide sequence ID" value="NZ_FNNJ01000015.1"/>
</dbReference>
<dbReference type="OrthoDB" id="1223654at2"/>
<protein>
    <submittedName>
        <fullName evidence="1">CarboxypepD_reg-like domain-containing protein</fullName>
    </submittedName>
</protein>
<reference evidence="1 2" key="1">
    <citation type="submission" date="2016-10" db="EMBL/GenBank/DDBJ databases">
        <authorList>
            <person name="de Groot N.N."/>
        </authorList>
    </citation>
    <scope>NUCLEOTIDE SEQUENCE [LARGE SCALE GENOMIC DNA]</scope>
    <source>
        <strain evidence="1 2">DSM 24956</strain>
    </source>
</reference>
<name>A0A1H3GM58_9FLAO</name>
<sequence>MKKSLLIIICFLTNTIIFSQIITGTIYIKKTNEVLPGASVYLNGTTIGEISDFNGFFELNINNITNTPVIISYTGFKTIIIQPKDFKTISKIYLEEASNQLKEVFLGLDIWSRQKKLRIFKEEFFGRNKPSLYCTIANEKDIQLIYNSASQTLNAYCNKPIIIKNRYLGYKNNYSLTDFEIKFEKNENDYSIVKRVYTEGYSFFSELNKKSKKRIIANRERTYRGSIMHFMRSLKESKLNENNFVIYKNRWPVNPYKHFKVKVLKSSSKIEVKTKTLSVLYNKDKQSKLTFHLQNGITEFSIDNSGNFYPPKALNFSGDFGYRRISELLPLNYTPNPQLVLKKQYSVNKTELHILH</sequence>
<evidence type="ECO:0000313" key="1">
    <source>
        <dbReference type="EMBL" id="SDY04386.1"/>
    </source>
</evidence>
<organism evidence="1 2">
    <name type="scientific">Lutibacter oricola</name>
    <dbReference type="NCBI Taxonomy" id="762486"/>
    <lineage>
        <taxon>Bacteria</taxon>
        <taxon>Pseudomonadati</taxon>
        <taxon>Bacteroidota</taxon>
        <taxon>Flavobacteriia</taxon>
        <taxon>Flavobacteriales</taxon>
        <taxon>Flavobacteriaceae</taxon>
        <taxon>Lutibacter</taxon>
    </lineage>
</organism>
<proteinExistence type="predicted"/>
<accession>A0A1H3GM58</accession>
<dbReference type="STRING" id="762486.SAMN05444411_1156"/>
<dbReference type="SUPFAM" id="SSF49464">
    <property type="entry name" value="Carboxypeptidase regulatory domain-like"/>
    <property type="match status" value="1"/>
</dbReference>